<dbReference type="InterPro" id="IPR011032">
    <property type="entry name" value="GroES-like_sf"/>
</dbReference>
<name>A0ABP1BZ69_9BRYO</name>
<dbReference type="Pfam" id="PF00166">
    <property type="entry name" value="Cpn10"/>
    <property type="match status" value="1"/>
</dbReference>
<keyword evidence="1" id="KW-0143">Chaperone</keyword>
<proteinExistence type="predicted"/>
<protein>
    <recommendedName>
        <fullName evidence="4">Chaperonin 10</fullName>
    </recommendedName>
</protein>
<organism evidence="2 3">
    <name type="scientific">Sphagnum jensenii</name>
    <dbReference type="NCBI Taxonomy" id="128206"/>
    <lineage>
        <taxon>Eukaryota</taxon>
        <taxon>Viridiplantae</taxon>
        <taxon>Streptophyta</taxon>
        <taxon>Embryophyta</taxon>
        <taxon>Bryophyta</taxon>
        <taxon>Sphagnophytina</taxon>
        <taxon>Sphagnopsida</taxon>
        <taxon>Sphagnales</taxon>
        <taxon>Sphagnaceae</taxon>
        <taxon>Sphagnum</taxon>
    </lineage>
</organism>
<dbReference type="SUPFAM" id="SSF50129">
    <property type="entry name" value="GroES-like"/>
    <property type="match status" value="1"/>
</dbReference>
<evidence type="ECO:0000313" key="2">
    <source>
        <dbReference type="EMBL" id="CAK9881463.1"/>
    </source>
</evidence>
<keyword evidence="3" id="KW-1185">Reference proteome</keyword>
<reference evidence="2" key="1">
    <citation type="submission" date="2024-03" db="EMBL/GenBank/DDBJ databases">
        <authorList>
            <consortium name="ELIXIR-Norway"/>
            <consortium name="Elixir Norway"/>
        </authorList>
    </citation>
    <scope>NUCLEOTIDE SEQUENCE</scope>
</reference>
<evidence type="ECO:0008006" key="4">
    <source>
        <dbReference type="Google" id="ProtNLM"/>
    </source>
</evidence>
<sequence length="145" mass="15405">MAVVMAGASFCLPLPVRASGALFLASSPTVAVSFGFSRVGLSSRRADARRSGQQRNLSIHARVQELDLSKVVPQADRVLVRLEELPNKSAGGSVATKVISIGKEATSIEKGQKVLFSDINAYEVNLGTPEKLCFCCISDLLAIVE</sequence>
<dbReference type="SMART" id="SM00883">
    <property type="entry name" value="Cpn10"/>
    <property type="match status" value="1"/>
</dbReference>
<gene>
    <name evidence="2" type="ORF">CSSPJE1EN2_LOCUS22819</name>
</gene>
<evidence type="ECO:0000313" key="3">
    <source>
        <dbReference type="Proteomes" id="UP001497522"/>
    </source>
</evidence>
<dbReference type="CDD" id="cd00320">
    <property type="entry name" value="cpn10"/>
    <property type="match status" value="1"/>
</dbReference>
<dbReference type="InterPro" id="IPR020818">
    <property type="entry name" value="Chaperonin_GroES"/>
</dbReference>
<accession>A0ABP1BZ69</accession>
<dbReference type="Proteomes" id="UP001497522">
    <property type="component" value="Chromosome 8"/>
</dbReference>
<dbReference type="EMBL" id="OZ023709">
    <property type="protein sequence ID" value="CAK9881463.1"/>
    <property type="molecule type" value="Genomic_DNA"/>
</dbReference>
<dbReference type="InterPro" id="IPR037124">
    <property type="entry name" value="Chaperonin_GroES_sf"/>
</dbReference>
<evidence type="ECO:0000256" key="1">
    <source>
        <dbReference type="ARBA" id="ARBA00023186"/>
    </source>
</evidence>
<dbReference type="Gene3D" id="2.30.33.40">
    <property type="entry name" value="GroES chaperonin"/>
    <property type="match status" value="1"/>
</dbReference>